<feature type="transmembrane region" description="Helical" evidence="6">
    <location>
        <begin position="354"/>
        <end position="376"/>
    </location>
</feature>
<proteinExistence type="predicted"/>
<evidence type="ECO:0000313" key="7">
    <source>
        <dbReference type="EMBL" id="KAJ9638735.1"/>
    </source>
</evidence>
<dbReference type="Gene3D" id="1.20.1740.10">
    <property type="entry name" value="Amino acid/polyamine transporter I"/>
    <property type="match status" value="1"/>
</dbReference>
<evidence type="ECO:0000256" key="4">
    <source>
        <dbReference type="ARBA" id="ARBA00022989"/>
    </source>
</evidence>
<dbReference type="PIRSF" id="PIRSF006060">
    <property type="entry name" value="AA_transporter"/>
    <property type="match status" value="1"/>
</dbReference>
<dbReference type="PANTHER" id="PTHR45649">
    <property type="entry name" value="AMINO-ACID PERMEASE BAT1"/>
    <property type="match status" value="1"/>
</dbReference>
<feature type="transmembrane region" description="Helical" evidence="6">
    <location>
        <begin position="304"/>
        <end position="333"/>
    </location>
</feature>
<feature type="transmembrane region" description="Helical" evidence="6">
    <location>
        <begin position="25"/>
        <end position="47"/>
    </location>
</feature>
<keyword evidence="2" id="KW-0813">Transport</keyword>
<keyword evidence="5 6" id="KW-0472">Membrane</keyword>
<feature type="transmembrane region" description="Helical" evidence="6">
    <location>
        <begin position="382"/>
        <end position="406"/>
    </location>
</feature>
<protein>
    <recommendedName>
        <fullName evidence="9">Amino acid permease</fullName>
    </recommendedName>
</protein>
<evidence type="ECO:0000256" key="1">
    <source>
        <dbReference type="ARBA" id="ARBA00004141"/>
    </source>
</evidence>
<evidence type="ECO:0000256" key="3">
    <source>
        <dbReference type="ARBA" id="ARBA00022692"/>
    </source>
</evidence>
<reference evidence="7" key="1">
    <citation type="submission" date="2022-10" db="EMBL/GenBank/DDBJ databases">
        <title>Culturing micro-colonial fungi from biological soil crusts in the Mojave desert and describing Neophaeococcomyces mojavensis, and introducing the new genera and species Taxawa tesnikishii.</title>
        <authorList>
            <person name="Kurbessoian T."/>
            <person name="Stajich J.E."/>
        </authorList>
    </citation>
    <scope>NUCLEOTIDE SEQUENCE</scope>
    <source>
        <strain evidence="7">TK_35</strain>
    </source>
</reference>
<dbReference type="GO" id="GO:0016020">
    <property type="term" value="C:membrane"/>
    <property type="evidence" value="ECO:0007669"/>
    <property type="project" value="UniProtKB-SubCell"/>
</dbReference>
<comment type="caution">
    <text evidence="7">The sequence shown here is derived from an EMBL/GenBank/DDBJ whole genome shotgun (WGS) entry which is preliminary data.</text>
</comment>
<dbReference type="GO" id="GO:0022857">
    <property type="term" value="F:transmembrane transporter activity"/>
    <property type="evidence" value="ECO:0007669"/>
    <property type="project" value="InterPro"/>
</dbReference>
<feature type="transmembrane region" description="Helical" evidence="6">
    <location>
        <begin position="217"/>
        <end position="241"/>
    </location>
</feature>
<evidence type="ECO:0000256" key="5">
    <source>
        <dbReference type="ARBA" id="ARBA00023136"/>
    </source>
</evidence>
<keyword evidence="4 6" id="KW-1133">Transmembrane helix</keyword>
<feature type="transmembrane region" description="Helical" evidence="6">
    <location>
        <begin position="253"/>
        <end position="277"/>
    </location>
</feature>
<comment type="subcellular location">
    <subcellularLocation>
        <location evidence="1">Membrane</location>
        <topology evidence="1">Multi-pass membrane protein</topology>
    </subcellularLocation>
</comment>
<dbReference type="EMBL" id="JAPDRN010000020">
    <property type="protein sequence ID" value="KAJ9638735.1"/>
    <property type="molecule type" value="Genomic_DNA"/>
</dbReference>
<dbReference type="Pfam" id="PF13520">
    <property type="entry name" value="AA_permease_2"/>
    <property type="match status" value="1"/>
</dbReference>
<dbReference type="Proteomes" id="UP001172681">
    <property type="component" value="Unassembled WGS sequence"/>
</dbReference>
<organism evidence="7 8">
    <name type="scientific">Knufia peltigerae</name>
    <dbReference type="NCBI Taxonomy" id="1002370"/>
    <lineage>
        <taxon>Eukaryota</taxon>
        <taxon>Fungi</taxon>
        <taxon>Dikarya</taxon>
        <taxon>Ascomycota</taxon>
        <taxon>Pezizomycotina</taxon>
        <taxon>Eurotiomycetes</taxon>
        <taxon>Chaetothyriomycetidae</taxon>
        <taxon>Chaetothyriales</taxon>
        <taxon>Trichomeriaceae</taxon>
        <taxon>Knufia</taxon>
    </lineage>
</organism>
<keyword evidence="3 6" id="KW-0812">Transmembrane</keyword>
<evidence type="ECO:0000256" key="2">
    <source>
        <dbReference type="ARBA" id="ARBA00022448"/>
    </source>
</evidence>
<keyword evidence="8" id="KW-1185">Reference proteome</keyword>
<dbReference type="PANTHER" id="PTHR45649:SF14">
    <property type="entry name" value="GABA PERMEASE"/>
    <property type="match status" value="1"/>
</dbReference>
<sequence>MESPTAVELHTKEGHLEKRFSKLTMIGMTFAILNTWIALAGTLGIVMPSGGPVSFVYGFILCVLCNLCIAASLGELSSIWPTAGGQYHWAFAASHESWKVMMSFIVGWINIAGWLTLITTEAFFAAQFFSAAIQVGSGGHYEITEWRTYLIFVAVSLFGVLLNVFGYHLLGRWNEGALLWSILACVVISATILATSEKTHAKYVFTDFSNTTGWSDGMAWILGLLQSALSLIGFDAVAHLTEEMPRPTRDAPIAMITAVAIGGITGIAFILVMLFSLTDPQTILSTPTRMPITEIIHQATHSRAAAVVLTVALAICFVNGTNGSITSGSRLLWAMARDNGTPFSRCLARIEPRLNVPVNAILVAATFNLLFGLLYLGPPVAFNAYIASCTIFLNVSYAAPVLVFLVRGRSAVADLTPDFSLGHRYGFVINLIAVVFVFVTSIFFCFPATYDVNASNMNYVSVVVGLFLIFIAGLWIVKRGAYHGPQFDLILGEDVIHRDAMQGLHRSSIQEEKEARVEGTED</sequence>
<dbReference type="AlphaFoldDB" id="A0AA39CZQ2"/>
<evidence type="ECO:0000313" key="8">
    <source>
        <dbReference type="Proteomes" id="UP001172681"/>
    </source>
</evidence>
<accession>A0AA39CZQ2</accession>
<feature type="transmembrane region" description="Helical" evidence="6">
    <location>
        <begin position="427"/>
        <end position="450"/>
    </location>
</feature>
<evidence type="ECO:0000256" key="6">
    <source>
        <dbReference type="SAM" id="Phobius"/>
    </source>
</evidence>
<feature type="transmembrane region" description="Helical" evidence="6">
    <location>
        <begin position="53"/>
        <end position="73"/>
    </location>
</feature>
<feature type="transmembrane region" description="Helical" evidence="6">
    <location>
        <begin position="177"/>
        <end position="197"/>
    </location>
</feature>
<gene>
    <name evidence="7" type="ORF">H2204_004211</name>
</gene>
<name>A0AA39CZQ2_9EURO</name>
<feature type="transmembrane region" description="Helical" evidence="6">
    <location>
        <begin position="456"/>
        <end position="477"/>
    </location>
</feature>
<feature type="transmembrane region" description="Helical" evidence="6">
    <location>
        <begin position="104"/>
        <end position="129"/>
    </location>
</feature>
<evidence type="ECO:0008006" key="9">
    <source>
        <dbReference type="Google" id="ProtNLM"/>
    </source>
</evidence>
<feature type="transmembrane region" description="Helical" evidence="6">
    <location>
        <begin position="149"/>
        <end position="170"/>
    </location>
</feature>
<dbReference type="InterPro" id="IPR002293">
    <property type="entry name" value="AA/rel_permease1"/>
</dbReference>